<dbReference type="InterPro" id="IPR008651">
    <property type="entry name" value="Uncharacterised_HicB"/>
</dbReference>
<gene>
    <name evidence="2" type="ORF">NY667_15450</name>
</gene>
<feature type="region of interest" description="Disordered" evidence="1">
    <location>
        <begin position="45"/>
        <end position="110"/>
    </location>
</feature>
<evidence type="ECO:0000313" key="2">
    <source>
        <dbReference type="EMBL" id="MDC8639164.1"/>
    </source>
</evidence>
<dbReference type="AlphaFoldDB" id="A0A9X4BTB6"/>
<dbReference type="Gene3D" id="3.10.450.50">
    <property type="match status" value="1"/>
</dbReference>
<evidence type="ECO:0000313" key="3">
    <source>
        <dbReference type="Proteomes" id="UP001140230"/>
    </source>
</evidence>
<name>A0A9X4BTB6_9XANT</name>
<dbReference type="SUPFAM" id="SSF103642">
    <property type="entry name" value="Sec-C motif"/>
    <property type="match status" value="1"/>
</dbReference>
<accession>A0A9X4BTB6</accession>
<reference evidence="2" key="2">
    <citation type="submission" date="2022-08" db="EMBL/GenBank/DDBJ databases">
        <authorList>
            <person name="Iruegas-Bocardo F."/>
            <person name="Weisberg A.J."/>
            <person name="Riutta E.R."/>
            <person name="Kilday K."/>
            <person name="Bonkowski J.C."/>
            <person name="Creswell T."/>
            <person name="Daughtrey M.L."/>
            <person name="Rane K."/>
            <person name="Grunwald N.J."/>
            <person name="Chang J.H."/>
            <person name="Putnam M.L."/>
        </authorList>
    </citation>
    <scope>NUCLEOTIDE SEQUENCE</scope>
    <source>
        <strain evidence="2">22-338</strain>
    </source>
</reference>
<comment type="caution">
    <text evidence="2">The sequence shown here is derived from an EMBL/GenBank/DDBJ whole genome shotgun (WGS) entry which is preliminary data.</text>
</comment>
<evidence type="ECO:0000256" key="1">
    <source>
        <dbReference type="SAM" id="MobiDB-lite"/>
    </source>
</evidence>
<dbReference type="GO" id="GO:0006355">
    <property type="term" value="P:regulation of DNA-templated transcription"/>
    <property type="evidence" value="ECO:0007669"/>
    <property type="project" value="InterPro"/>
</dbReference>
<dbReference type="SUPFAM" id="SSF47598">
    <property type="entry name" value="Ribbon-helix-helix"/>
    <property type="match status" value="1"/>
</dbReference>
<dbReference type="InterPro" id="IPR004027">
    <property type="entry name" value="SEC_C_motif"/>
</dbReference>
<protein>
    <submittedName>
        <fullName evidence="2">SEC-C metal-binding domain-containing protein</fullName>
    </submittedName>
</protein>
<dbReference type="Pfam" id="PF02810">
    <property type="entry name" value="SEC-C"/>
    <property type="match status" value="1"/>
</dbReference>
<sequence>MTDAIHKINLRLPMHVVEEAKAQAALLGVSLNAYILFAVSEQVKRTRKELSGPVTPPKPKPKPRPASAAVSDWDAPVVTPVKRPQAKVGRNEDCPCGSGRKAKHCHPEWT</sequence>
<organism evidence="2 3">
    <name type="scientific">Xanthomonas hortorum pv. hederae</name>
    <dbReference type="NCBI Taxonomy" id="453603"/>
    <lineage>
        <taxon>Bacteria</taxon>
        <taxon>Pseudomonadati</taxon>
        <taxon>Pseudomonadota</taxon>
        <taxon>Gammaproteobacteria</taxon>
        <taxon>Lysobacterales</taxon>
        <taxon>Lysobacteraceae</taxon>
        <taxon>Xanthomonas</taxon>
    </lineage>
</organism>
<dbReference type="Proteomes" id="UP001140230">
    <property type="component" value="Unassembled WGS sequence"/>
</dbReference>
<reference evidence="2" key="1">
    <citation type="journal article" date="2022" name="Phytopathology">
        <title>Whole genome sequencing-based tracing of a 2022 introduction and outbreak of Xanthomonas hortorum pv. pelargonii.</title>
        <authorList>
            <person name="Iruegas Bocardo F."/>
            <person name="Weisberg A.J."/>
            <person name="Riutta E.R."/>
            <person name="Kilday K.B."/>
            <person name="Bonkowski J.C."/>
            <person name="Creswell T.C."/>
            <person name="Daughtrey M."/>
            <person name="Rane K.K."/>
            <person name="Grunwald N.J."/>
            <person name="Chang J.H."/>
            <person name="Putnam M."/>
        </authorList>
    </citation>
    <scope>NUCLEOTIDE SEQUENCE</scope>
    <source>
        <strain evidence="2">22-338</strain>
    </source>
</reference>
<dbReference type="Pfam" id="PF05534">
    <property type="entry name" value="HicB"/>
    <property type="match status" value="1"/>
</dbReference>
<dbReference type="InterPro" id="IPR010985">
    <property type="entry name" value="Ribbon_hlx_hlx"/>
</dbReference>
<proteinExistence type="predicted"/>
<dbReference type="EMBL" id="JANWTP010000054">
    <property type="protein sequence ID" value="MDC8639164.1"/>
    <property type="molecule type" value="Genomic_DNA"/>
</dbReference>
<dbReference type="RefSeq" id="WP_104552005.1">
    <property type="nucleotide sequence ID" value="NZ_JAJTZX010000099.1"/>
</dbReference>